<keyword evidence="7" id="KW-0902">Two-component regulatory system</keyword>
<feature type="domain" description="Histidine kinase" evidence="9">
    <location>
        <begin position="260"/>
        <end position="478"/>
    </location>
</feature>
<organism evidence="10 11">
    <name type="scientific">Periweissella beninensis</name>
    <dbReference type="NCBI Taxonomy" id="504936"/>
    <lineage>
        <taxon>Bacteria</taxon>
        <taxon>Bacillati</taxon>
        <taxon>Bacillota</taxon>
        <taxon>Bacilli</taxon>
        <taxon>Lactobacillales</taxon>
        <taxon>Lactobacillaceae</taxon>
        <taxon>Periweissella</taxon>
    </lineage>
</organism>
<dbReference type="Gene3D" id="3.30.450.20">
    <property type="entry name" value="PAS domain"/>
    <property type="match status" value="1"/>
</dbReference>
<evidence type="ECO:0000256" key="6">
    <source>
        <dbReference type="ARBA" id="ARBA00022777"/>
    </source>
</evidence>
<evidence type="ECO:0000256" key="2">
    <source>
        <dbReference type="ARBA" id="ARBA00004370"/>
    </source>
</evidence>
<evidence type="ECO:0000259" key="9">
    <source>
        <dbReference type="PROSITE" id="PS50109"/>
    </source>
</evidence>
<dbReference type="CDD" id="cd00082">
    <property type="entry name" value="HisKA"/>
    <property type="match status" value="1"/>
</dbReference>
<dbReference type="SMART" id="SM00387">
    <property type="entry name" value="HATPase_c"/>
    <property type="match status" value="1"/>
</dbReference>
<keyword evidence="11" id="KW-1185">Reference proteome</keyword>
<evidence type="ECO:0000256" key="7">
    <source>
        <dbReference type="ARBA" id="ARBA00023012"/>
    </source>
</evidence>
<dbReference type="PRINTS" id="PR00344">
    <property type="entry name" value="BCTRLSENSOR"/>
</dbReference>
<comment type="caution">
    <text evidence="10">The sequence shown here is derived from an EMBL/GenBank/DDBJ whole genome shotgun (WGS) entry which is preliminary data.</text>
</comment>
<keyword evidence="8" id="KW-1133">Transmembrane helix</keyword>
<dbReference type="GO" id="GO:0016301">
    <property type="term" value="F:kinase activity"/>
    <property type="evidence" value="ECO:0007669"/>
    <property type="project" value="UniProtKB-KW"/>
</dbReference>
<dbReference type="InterPro" id="IPR004358">
    <property type="entry name" value="Sig_transdc_His_kin-like_C"/>
</dbReference>
<comment type="subcellular location">
    <subcellularLocation>
        <location evidence="2">Membrane</location>
    </subcellularLocation>
</comment>
<dbReference type="Pfam" id="PF02518">
    <property type="entry name" value="HATPase_c"/>
    <property type="match status" value="1"/>
</dbReference>
<dbReference type="SMART" id="SM00388">
    <property type="entry name" value="HisKA"/>
    <property type="match status" value="1"/>
</dbReference>
<dbReference type="SUPFAM" id="SSF47384">
    <property type="entry name" value="Homodimeric domain of signal transducing histidine kinase"/>
    <property type="match status" value="1"/>
</dbReference>
<keyword evidence="4" id="KW-0597">Phosphoprotein</keyword>
<evidence type="ECO:0000313" key="11">
    <source>
        <dbReference type="Proteomes" id="UP001057481"/>
    </source>
</evidence>
<evidence type="ECO:0000256" key="4">
    <source>
        <dbReference type="ARBA" id="ARBA00022553"/>
    </source>
</evidence>
<keyword evidence="5" id="KW-0808">Transferase</keyword>
<dbReference type="InterPro" id="IPR036890">
    <property type="entry name" value="HATPase_C_sf"/>
</dbReference>
<dbReference type="Gene3D" id="1.10.287.130">
    <property type="match status" value="1"/>
</dbReference>
<dbReference type="PROSITE" id="PS50109">
    <property type="entry name" value="HIS_KIN"/>
    <property type="match status" value="1"/>
</dbReference>
<evidence type="ECO:0000256" key="1">
    <source>
        <dbReference type="ARBA" id="ARBA00000085"/>
    </source>
</evidence>
<dbReference type="InterPro" id="IPR036097">
    <property type="entry name" value="HisK_dim/P_sf"/>
</dbReference>
<evidence type="ECO:0000256" key="3">
    <source>
        <dbReference type="ARBA" id="ARBA00012438"/>
    </source>
</evidence>
<keyword evidence="8" id="KW-0472">Membrane</keyword>
<proteinExistence type="predicted"/>
<dbReference type="EMBL" id="JAGMVS010000069">
    <property type="protein sequence ID" value="MCM2437826.1"/>
    <property type="molecule type" value="Genomic_DNA"/>
</dbReference>
<feature type="transmembrane region" description="Helical" evidence="8">
    <location>
        <begin position="56"/>
        <end position="78"/>
    </location>
</feature>
<dbReference type="PANTHER" id="PTHR45453:SF1">
    <property type="entry name" value="PHOSPHATE REGULON SENSOR PROTEIN PHOR"/>
    <property type="match status" value="1"/>
</dbReference>
<dbReference type="Proteomes" id="UP001057481">
    <property type="component" value="Unassembled WGS sequence"/>
</dbReference>
<dbReference type="Gene3D" id="3.30.565.10">
    <property type="entry name" value="Histidine kinase-like ATPase, C-terminal domain"/>
    <property type="match status" value="1"/>
</dbReference>
<feature type="transmembrane region" description="Helical" evidence="8">
    <location>
        <begin position="23"/>
        <end position="44"/>
    </location>
</feature>
<protein>
    <recommendedName>
        <fullName evidence="3">histidine kinase</fullName>
        <ecNumber evidence="3">2.7.13.3</ecNumber>
    </recommendedName>
</protein>
<evidence type="ECO:0000256" key="5">
    <source>
        <dbReference type="ARBA" id="ARBA00022679"/>
    </source>
</evidence>
<dbReference type="SUPFAM" id="SSF55874">
    <property type="entry name" value="ATPase domain of HSP90 chaperone/DNA topoisomerase II/histidine kinase"/>
    <property type="match status" value="1"/>
</dbReference>
<dbReference type="Pfam" id="PF00512">
    <property type="entry name" value="HisKA"/>
    <property type="match status" value="1"/>
</dbReference>
<gene>
    <name evidence="10" type="ORF">KAK10_07885</name>
</gene>
<reference evidence="10" key="1">
    <citation type="submission" date="2021-04" db="EMBL/GenBank/DDBJ databases">
        <title>Taxonomic assessment of Weissella genus.</title>
        <authorList>
            <person name="Fanelli F."/>
            <person name="Chieffi D."/>
            <person name="Dell'Aquila A."/>
            <person name="Gyu-Sung C."/>
            <person name="Franz C.M.A.P."/>
            <person name="Fusco V."/>
        </authorList>
    </citation>
    <scope>NUCLEOTIDE SEQUENCE</scope>
    <source>
        <strain evidence="10">LMG 25373</strain>
    </source>
</reference>
<name>A0ABT0VJ12_9LACO</name>
<dbReference type="InterPro" id="IPR005467">
    <property type="entry name" value="His_kinase_dom"/>
</dbReference>
<accession>A0ABT0VJ12</accession>
<dbReference type="InterPro" id="IPR003661">
    <property type="entry name" value="HisK_dim/P_dom"/>
</dbReference>
<dbReference type="CDD" id="cd00075">
    <property type="entry name" value="HATPase"/>
    <property type="match status" value="1"/>
</dbReference>
<evidence type="ECO:0000256" key="8">
    <source>
        <dbReference type="SAM" id="Phobius"/>
    </source>
</evidence>
<dbReference type="PANTHER" id="PTHR45453">
    <property type="entry name" value="PHOSPHATE REGULON SENSOR PROTEIN PHOR"/>
    <property type="match status" value="1"/>
</dbReference>
<evidence type="ECO:0000313" key="10">
    <source>
        <dbReference type="EMBL" id="MCM2437826.1"/>
    </source>
</evidence>
<keyword evidence="6 10" id="KW-0418">Kinase</keyword>
<dbReference type="InterPro" id="IPR003594">
    <property type="entry name" value="HATPase_dom"/>
</dbReference>
<sequence length="483" mass="54605">MDISLAPIWKNKKRANAMNGKELRRICLLAIVLLSINLSLILIINHTLRQILHMSFIWMTIIMVIILTGMQVWLYWVIVKQRLVAVETISKKIKDVEKHVDNGHILLERTDPYYDLAMALNELQDFARNQNYWLARREGELATLVANLPVGVLVINAHRQIKVTNLAVSRLLGQKVVVGHQVYQDINNHFGLTSLIEKALHSKEKQQATLEFDNGEMKKTAEVTIVINEPTKAHFQMMIILYDITEIVQLEQMQVDFVSNVSHELKTPITAISGFVETLQAGAKEDPKALTDFLQIISDESQRLTDLVEDVLSLSRITSASITEKQVKINLASWLDQQLLVLSGLANTKNITLINNVNTPFYVMLNEQKMAQIIKNIVGNAIKYGHLNGHVVIEGQLNDNNWQLQIIDDGIGIPEKQQQRVFERFYRGDSSRTRRIASGTGLGLAIVKELVAKQNGQISLKSQVGVGTTINLLFQYVKPELNK</sequence>
<keyword evidence="8" id="KW-0812">Transmembrane</keyword>
<comment type="catalytic activity">
    <reaction evidence="1">
        <text>ATP + protein L-histidine = ADP + protein N-phospho-L-histidine.</text>
        <dbReference type="EC" id="2.7.13.3"/>
    </reaction>
</comment>
<dbReference type="InterPro" id="IPR050351">
    <property type="entry name" value="BphY/WalK/GraS-like"/>
</dbReference>
<dbReference type="EC" id="2.7.13.3" evidence="3"/>